<dbReference type="Pfam" id="PF00534">
    <property type="entry name" value="Glycos_transf_1"/>
    <property type="match status" value="1"/>
</dbReference>
<evidence type="ECO:0000259" key="1">
    <source>
        <dbReference type="Pfam" id="PF00534"/>
    </source>
</evidence>
<dbReference type="RefSeq" id="WP_305944296.1">
    <property type="nucleotide sequence ID" value="NZ_JAUZVY010000001.1"/>
</dbReference>
<reference evidence="3 4" key="1">
    <citation type="submission" date="2023-08" db="EMBL/GenBank/DDBJ databases">
        <authorList>
            <person name="Joshi A."/>
            <person name="Thite S."/>
        </authorList>
    </citation>
    <scope>NUCLEOTIDE SEQUENCE [LARGE SCALE GENOMIC DNA]</scope>
    <source>
        <strain evidence="3 4">1E1</strain>
    </source>
</reference>
<dbReference type="Proteomes" id="UP001236258">
    <property type="component" value="Unassembled WGS sequence"/>
</dbReference>
<protein>
    <submittedName>
        <fullName evidence="3">Glycosyltransferase</fullName>
        <ecNumber evidence="3">2.4.-.-</ecNumber>
    </submittedName>
</protein>
<feature type="domain" description="Glycosyltransferase subfamily 4-like N-terminal" evidence="2">
    <location>
        <begin position="59"/>
        <end position="175"/>
    </location>
</feature>
<dbReference type="InterPro" id="IPR028098">
    <property type="entry name" value="Glyco_trans_4-like_N"/>
</dbReference>
<keyword evidence="4" id="KW-1185">Reference proteome</keyword>
<sequence>MTIKVLQLICPSGYYGAERWVNALLSVEPTGDLEQHLAITDEPGVCDDVLRRCGLPVERQHRIAMASKFDLRAIKRLVDLIRQQGIQIIHTHGYKSDILGAIAARWAGIGSVCTPHGFENSSDKRLRAYMWLGGKAFHWFDWVCPLSPDIEKTVLEQYRVAPNRVRLINNGVDLAEVERALTEPFLKDEQEFRIGYIGQLISRKNLTATLQAFAALVQQHANCRLVLIGDGDERTQLEQLAQQLGVAGQVDFMGFRDDRLRLLPSFDCFVLTSSLEGIPRCLMEAMAAKVCVTAFNIPGVDRLIEHQKTGLLADYGDTAALTALWQQLIAQPALKQQLAEAGCQHVYQHFSAQAMEQAYSHLYRELMAARGEI</sequence>
<proteinExistence type="predicted"/>
<name>A0ABT9GMI4_9GAMM</name>
<evidence type="ECO:0000259" key="2">
    <source>
        <dbReference type="Pfam" id="PF13439"/>
    </source>
</evidence>
<feature type="domain" description="Glycosyl transferase family 1" evidence="1">
    <location>
        <begin position="184"/>
        <end position="342"/>
    </location>
</feature>
<keyword evidence="3" id="KW-0808">Transferase</keyword>
<evidence type="ECO:0000313" key="3">
    <source>
        <dbReference type="EMBL" id="MDP4528144.1"/>
    </source>
</evidence>
<dbReference type="GO" id="GO:0016757">
    <property type="term" value="F:glycosyltransferase activity"/>
    <property type="evidence" value="ECO:0007669"/>
    <property type="project" value="UniProtKB-KW"/>
</dbReference>
<gene>
    <name evidence="3" type="ORF">Q3O59_03750</name>
</gene>
<comment type="caution">
    <text evidence="3">The sequence shown here is derived from an EMBL/GenBank/DDBJ whole genome shotgun (WGS) entry which is preliminary data.</text>
</comment>
<organism evidence="3 4">
    <name type="scientific">Alkalimonas delamerensis</name>
    <dbReference type="NCBI Taxonomy" id="265981"/>
    <lineage>
        <taxon>Bacteria</taxon>
        <taxon>Pseudomonadati</taxon>
        <taxon>Pseudomonadota</taxon>
        <taxon>Gammaproteobacteria</taxon>
        <taxon>Alkalimonas</taxon>
    </lineage>
</organism>
<dbReference type="InterPro" id="IPR050194">
    <property type="entry name" value="Glycosyltransferase_grp1"/>
</dbReference>
<dbReference type="EC" id="2.4.-.-" evidence="3"/>
<dbReference type="InterPro" id="IPR001296">
    <property type="entry name" value="Glyco_trans_1"/>
</dbReference>
<dbReference type="Gene3D" id="3.40.50.2000">
    <property type="entry name" value="Glycogen Phosphorylase B"/>
    <property type="match status" value="2"/>
</dbReference>
<dbReference type="EMBL" id="JAUZVY010000001">
    <property type="protein sequence ID" value="MDP4528144.1"/>
    <property type="molecule type" value="Genomic_DNA"/>
</dbReference>
<dbReference type="PANTHER" id="PTHR45947">
    <property type="entry name" value="SULFOQUINOVOSYL TRANSFERASE SQD2"/>
    <property type="match status" value="1"/>
</dbReference>
<evidence type="ECO:0000313" key="4">
    <source>
        <dbReference type="Proteomes" id="UP001236258"/>
    </source>
</evidence>
<dbReference type="PANTHER" id="PTHR45947:SF3">
    <property type="entry name" value="SULFOQUINOVOSYL TRANSFERASE SQD2"/>
    <property type="match status" value="1"/>
</dbReference>
<keyword evidence="3" id="KW-0328">Glycosyltransferase</keyword>
<dbReference type="Pfam" id="PF13439">
    <property type="entry name" value="Glyco_transf_4"/>
    <property type="match status" value="1"/>
</dbReference>
<accession>A0ABT9GMI4</accession>
<dbReference type="SUPFAM" id="SSF53756">
    <property type="entry name" value="UDP-Glycosyltransferase/glycogen phosphorylase"/>
    <property type="match status" value="1"/>
</dbReference>